<feature type="transmembrane region" description="Helical" evidence="1">
    <location>
        <begin position="104"/>
        <end position="121"/>
    </location>
</feature>
<dbReference type="InterPro" id="IPR021257">
    <property type="entry name" value="DUF2809"/>
</dbReference>
<name>A0AAF0Z122_9MICO</name>
<dbReference type="RefSeq" id="WP_319154900.1">
    <property type="nucleotide sequence ID" value="NZ_CP138359.1"/>
</dbReference>
<evidence type="ECO:0000313" key="2">
    <source>
        <dbReference type="EMBL" id="WPF80918.1"/>
    </source>
</evidence>
<keyword evidence="1" id="KW-1133">Transmembrane helix</keyword>
<feature type="transmembrane region" description="Helical" evidence="1">
    <location>
        <begin position="60"/>
        <end position="84"/>
    </location>
</feature>
<dbReference type="AlphaFoldDB" id="A0AAF0Z122"/>
<gene>
    <name evidence="2" type="ORF">SANBI_002162</name>
</gene>
<dbReference type="Pfam" id="PF10990">
    <property type="entry name" value="DUF2809"/>
    <property type="match status" value="1"/>
</dbReference>
<organism evidence="2 3">
    <name type="scientific">Sanguibacter biliveldensis</name>
    <dbReference type="NCBI Taxonomy" id="3030830"/>
    <lineage>
        <taxon>Bacteria</taxon>
        <taxon>Bacillati</taxon>
        <taxon>Actinomycetota</taxon>
        <taxon>Actinomycetes</taxon>
        <taxon>Micrococcales</taxon>
        <taxon>Sanguibacteraceae</taxon>
        <taxon>Sanguibacter</taxon>
    </lineage>
</organism>
<sequence length="142" mass="14603">MKGAGRRLSAVVAVPLVVAAGLGVRSVGPGAAASAAGDVLYAVLVYALVVALAPRWRPAVAAATALAVCWLVEAAQLTSIPAALADVWWPVRYVLGTSFVWTDLLLYAVGVLLASGVDLAVSRYRHARTAAEVDGLPRGDRA</sequence>
<proteinExistence type="predicted"/>
<dbReference type="KEGG" id="sbil:SANBI_002162"/>
<accession>A0AAF0Z122</accession>
<keyword evidence="3" id="KW-1185">Reference proteome</keyword>
<evidence type="ECO:0000256" key="1">
    <source>
        <dbReference type="SAM" id="Phobius"/>
    </source>
</evidence>
<keyword evidence="1" id="KW-0812">Transmembrane</keyword>
<keyword evidence="1" id="KW-0472">Membrane</keyword>
<evidence type="ECO:0000313" key="3">
    <source>
        <dbReference type="Proteomes" id="UP001304340"/>
    </source>
</evidence>
<protein>
    <submittedName>
        <fullName evidence="2">DUF2809 domain-containing protein</fullName>
    </submittedName>
</protein>
<reference evidence="3" key="1">
    <citation type="submission" date="2023-11" db="EMBL/GenBank/DDBJ databases">
        <authorList>
            <person name="Helweg L.P."/>
            <person name="Kiel A."/>
            <person name="Hitz F."/>
            <person name="Ruckert-Reed C."/>
            <person name="Busche T."/>
            <person name="Kaltschmidt B."/>
            <person name="Kaltschmidt C."/>
        </authorList>
    </citation>
    <scope>NUCLEOTIDE SEQUENCE [LARGE SCALE GENOMIC DNA]</scope>
    <source>
        <strain evidence="3">4.1</strain>
    </source>
</reference>
<dbReference type="Proteomes" id="UP001304340">
    <property type="component" value="Chromosome"/>
</dbReference>
<feature type="transmembrane region" description="Helical" evidence="1">
    <location>
        <begin position="33"/>
        <end position="53"/>
    </location>
</feature>
<dbReference type="EMBL" id="CP138359">
    <property type="protein sequence ID" value="WPF80918.1"/>
    <property type="molecule type" value="Genomic_DNA"/>
</dbReference>